<dbReference type="Proteomes" id="UP000008898">
    <property type="component" value="Chromosome"/>
</dbReference>
<dbReference type="Pfam" id="PF14064">
    <property type="entry name" value="HmuY"/>
    <property type="match status" value="1"/>
</dbReference>
<evidence type="ECO:0000256" key="1">
    <source>
        <dbReference type="SAM" id="SignalP"/>
    </source>
</evidence>
<feature type="chain" id="PRO_5003402579" evidence="1">
    <location>
        <begin position="23"/>
        <end position="474"/>
    </location>
</feature>
<dbReference type="RefSeq" id="WP_013995218.1">
    <property type="nucleotide sequence ID" value="NC_015844.1"/>
</dbReference>
<name>G0L2B5_ZOBGA</name>
<dbReference type="EMBL" id="FP476056">
    <property type="protein sequence ID" value="CAZ98028.1"/>
    <property type="molecule type" value="Genomic_DNA"/>
</dbReference>
<keyword evidence="2" id="KW-0449">Lipoprotein</keyword>
<evidence type="ECO:0000313" key="2">
    <source>
        <dbReference type="EMBL" id="CAZ98028.1"/>
    </source>
</evidence>
<accession>G0L2B5</accession>
<dbReference type="PATRIC" id="fig|63186.3.peg.3809"/>
<dbReference type="STRING" id="63186.ZOBELLIA_3890"/>
<keyword evidence="1" id="KW-0732">Signal</keyword>
<dbReference type="HOGENOM" id="CLU_047103_0_0_10"/>
<dbReference type="CDD" id="cd12105">
    <property type="entry name" value="HmuY"/>
    <property type="match status" value="1"/>
</dbReference>
<dbReference type="AlphaFoldDB" id="G0L2B5"/>
<gene>
    <name evidence="2" type="ordered locus">zobellia_3890</name>
</gene>
<protein>
    <submittedName>
        <fullName evidence="2">Conserved hypothetical lipoprotein</fullName>
    </submittedName>
</protein>
<reference evidence="3" key="1">
    <citation type="submission" date="2009-07" db="EMBL/GenBank/DDBJ databases">
        <title>Complete genome sequence of Zobellia galactanivorans Dsij.</title>
        <authorList>
            <consortium name="Genoscope - CEA"/>
        </authorList>
    </citation>
    <scope>NUCLEOTIDE SEQUENCE [LARGE SCALE GENOMIC DNA]</scope>
    <source>
        <strain evidence="3">DSM 12802 / CCUG 47099 / CIP 106680 / NCIMB 13871 / Dsij</strain>
    </source>
</reference>
<dbReference type="PROSITE" id="PS51257">
    <property type="entry name" value="PROKAR_LIPOPROTEIN"/>
    <property type="match status" value="1"/>
</dbReference>
<proteinExistence type="predicted"/>
<organism evidence="2 3">
    <name type="scientific">Zobellia galactanivorans (strain DSM 12802 / CCUG 47099 / CIP 106680 / NCIMB 13871 / Dsij)</name>
    <dbReference type="NCBI Taxonomy" id="63186"/>
    <lineage>
        <taxon>Bacteria</taxon>
        <taxon>Pseudomonadati</taxon>
        <taxon>Bacteroidota</taxon>
        <taxon>Flavobacteriia</taxon>
        <taxon>Flavobacteriales</taxon>
        <taxon>Flavobacteriaceae</taxon>
        <taxon>Zobellia</taxon>
    </lineage>
</organism>
<sequence>MKITIKPILTLLLLVLVSACSSDDATVVQEDFVVAFENPSVSFGASEDEKNIDLVFSTAAPENGSVEISFTGTNATYGDTEDFVTVPAAVNGVVTLDIASGAERASFVFKKLKDAVEGTEKSITLEISAVHLSDGLSNGTTSMQVAFEETAALGGQMAPEVGGPNEPNQVYIDLSAQNQSSISREAWDLAFYNGDAFRVAINGSLYMAVAELDDIDIDAVTAEQVAGLQASVAVGTFDAANTAYVDAPSGDIKGTAIKEVPEVDAANKVYLLNMGSKIGTEEPETGGVNTSGDSRGWMKIRVLRNGNDYTLQYARLEDTTHKEISVSKDAAFNFQFVSLISDTLVSVEPEKDKWDLNFTVFTNEIEGYGSYGYADFVATNSKGEVSAYKVDAESKSYEEFTISDIDTEALDTDQRAIGSSWRNGGGPGTLPSLKEDVFFIVKDGDGNYYKLKFTALVNESGVRGYPAFEYTLLQ</sequence>
<dbReference type="KEGG" id="zga:ZOBELLIA_3890"/>
<keyword evidence="3" id="KW-1185">Reference proteome</keyword>
<reference evidence="2 3" key="2">
    <citation type="journal article" date="2012" name="Environ. Microbiol.">
        <title>Characterization of the first alginolytic operons in a marine bacterium: from their emergence in marine Flavobacteriia to their independent transfers to marine Proteobacteria and human gut Bacteroides.</title>
        <authorList>
            <person name="Thomas F."/>
            <person name="Barbeyron T."/>
            <person name="Tonon T."/>
            <person name="Genicot S."/>
            <person name="Czjzek M."/>
            <person name="Michel G."/>
        </authorList>
    </citation>
    <scope>NUCLEOTIDE SEQUENCE [LARGE SCALE GENOMIC DNA]</scope>
    <source>
        <strain evidence="3">DSM 12802 / CCUG 47099 / CIP 106680 / NCIMB 13871 / Dsij</strain>
    </source>
</reference>
<evidence type="ECO:0000313" key="3">
    <source>
        <dbReference type="Proteomes" id="UP000008898"/>
    </source>
</evidence>
<feature type="signal peptide" evidence="1">
    <location>
        <begin position="1"/>
        <end position="22"/>
    </location>
</feature>
<dbReference type="InterPro" id="IPR025921">
    <property type="entry name" value="HmuY"/>
</dbReference>